<feature type="non-terminal residue" evidence="2">
    <location>
        <position position="1"/>
    </location>
</feature>
<keyword evidence="1" id="KW-0802">TPR repeat</keyword>
<sequence>ENEEIIEETPKFTPKEIAELLETAEQHKSTGNKFFSLKKFDEAIEQYKKALDTCPIEKKKERANRHKEAVDACTKALEDDPAYTKVLFRRAQANEKVNTLFSTNSALEDYKKLSSDPIHKSDRVVLDNHSLISNAIKRLPPKIKELEEKEKAEMIDKLKGFGNTILGKFGLSTDNFKIVQDEKGSCNIQFVNTPDKNGEGGS</sequence>
<dbReference type="PROSITE" id="PS50005">
    <property type="entry name" value="TPR"/>
    <property type="match status" value="1"/>
</dbReference>
<dbReference type="EMBL" id="AUPC02000126">
    <property type="protein sequence ID" value="POG70047.1"/>
    <property type="molecule type" value="Genomic_DNA"/>
</dbReference>
<keyword evidence="3" id="KW-1185">Reference proteome</keyword>
<evidence type="ECO:0000313" key="3">
    <source>
        <dbReference type="Proteomes" id="UP000018888"/>
    </source>
</evidence>
<dbReference type="SUPFAM" id="SSF48452">
    <property type="entry name" value="TPR-like"/>
    <property type="match status" value="1"/>
</dbReference>
<feature type="repeat" description="TPR" evidence="1">
    <location>
        <begin position="24"/>
        <end position="57"/>
    </location>
</feature>
<gene>
    <name evidence="2" type="ORF">GLOIN_2v1458000</name>
</gene>
<proteinExistence type="predicted"/>
<reference evidence="2 3" key="2">
    <citation type="journal article" date="2018" name="New Phytol.">
        <title>High intraspecific genome diversity in the model arbuscular mycorrhizal symbiont Rhizophagus irregularis.</title>
        <authorList>
            <person name="Chen E.C.H."/>
            <person name="Morin E."/>
            <person name="Beaudet D."/>
            <person name="Noel J."/>
            <person name="Yildirir G."/>
            <person name="Ndikumana S."/>
            <person name="Charron P."/>
            <person name="St-Onge C."/>
            <person name="Giorgi J."/>
            <person name="Kruger M."/>
            <person name="Marton T."/>
            <person name="Ropars J."/>
            <person name="Grigoriev I.V."/>
            <person name="Hainaut M."/>
            <person name="Henrissat B."/>
            <person name="Roux C."/>
            <person name="Martin F."/>
            <person name="Corradi N."/>
        </authorList>
    </citation>
    <scope>NUCLEOTIDE SEQUENCE [LARGE SCALE GENOMIC DNA]</scope>
    <source>
        <strain evidence="2 3">DAOM 197198</strain>
    </source>
</reference>
<accession>A0A2P4PXC3</accession>
<reference evidence="2 3" key="1">
    <citation type="journal article" date="2013" name="Proc. Natl. Acad. Sci. U.S.A.">
        <title>Genome of an arbuscular mycorrhizal fungus provides insight into the oldest plant symbiosis.</title>
        <authorList>
            <person name="Tisserant E."/>
            <person name="Malbreil M."/>
            <person name="Kuo A."/>
            <person name="Kohler A."/>
            <person name="Symeonidi A."/>
            <person name="Balestrini R."/>
            <person name="Charron P."/>
            <person name="Duensing N."/>
            <person name="Frei Dit Frey N."/>
            <person name="Gianinazzi-Pearson V."/>
            <person name="Gilbert L.B."/>
            <person name="Handa Y."/>
            <person name="Herr J.R."/>
            <person name="Hijri M."/>
            <person name="Koul R."/>
            <person name="Kawaguchi M."/>
            <person name="Krajinski F."/>
            <person name="Lammers P.J."/>
            <person name="Masclaux F.G."/>
            <person name="Murat C."/>
            <person name="Morin E."/>
            <person name="Ndikumana S."/>
            <person name="Pagni M."/>
            <person name="Petitpierre D."/>
            <person name="Requena N."/>
            <person name="Rosikiewicz P."/>
            <person name="Riley R."/>
            <person name="Saito K."/>
            <person name="San Clemente H."/>
            <person name="Shapiro H."/>
            <person name="van Tuinen D."/>
            <person name="Becard G."/>
            <person name="Bonfante P."/>
            <person name="Paszkowski U."/>
            <person name="Shachar-Hill Y.Y."/>
            <person name="Tuskan G.A."/>
            <person name="Young P.W."/>
            <person name="Sanders I.R."/>
            <person name="Henrissat B."/>
            <person name="Rensing S.A."/>
            <person name="Grigoriev I.V."/>
            <person name="Corradi N."/>
            <person name="Roux C."/>
            <person name="Martin F."/>
        </authorList>
    </citation>
    <scope>NUCLEOTIDE SEQUENCE [LARGE SCALE GENOMIC DNA]</scope>
    <source>
        <strain evidence="2 3">DAOM 197198</strain>
    </source>
</reference>
<protein>
    <submittedName>
        <fullName evidence="2">Uncharacterized protein</fullName>
    </submittedName>
</protein>
<dbReference type="AlphaFoldDB" id="A0A2P4PXC3"/>
<dbReference type="Proteomes" id="UP000018888">
    <property type="component" value="Unassembled WGS sequence"/>
</dbReference>
<dbReference type="PANTHER" id="PTHR46014">
    <property type="entry name" value="TETRATRICOPEPTIDE REPEAT PROTEIN 1"/>
    <property type="match status" value="1"/>
</dbReference>
<dbReference type="PANTHER" id="PTHR46014:SF1">
    <property type="entry name" value="TETRATRICOPEPTIDE REPEAT PROTEIN 1"/>
    <property type="match status" value="1"/>
</dbReference>
<organism evidence="2 3">
    <name type="scientific">Rhizophagus irregularis (strain DAOM 181602 / DAOM 197198 / MUCL 43194)</name>
    <name type="common">Arbuscular mycorrhizal fungus</name>
    <name type="synonym">Glomus intraradices</name>
    <dbReference type="NCBI Taxonomy" id="747089"/>
    <lineage>
        <taxon>Eukaryota</taxon>
        <taxon>Fungi</taxon>
        <taxon>Fungi incertae sedis</taxon>
        <taxon>Mucoromycota</taxon>
        <taxon>Glomeromycotina</taxon>
        <taxon>Glomeromycetes</taxon>
        <taxon>Glomerales</taxon>
        <taxon>Glomeraceae</taxon>
        <taxon>Rhizophagus</taxon>
    </lineage>
</organism>
<dbReference type="InterPro" id="IPR019734">
    <property type="entry name" value="TPR_rpt"/>
</dbReference>
<comment type="caution">
    <text evidence="2">The sequence shown here is derived from an EMBL/GenBank/DDBJ whole genome shotgun (WGS) entry which is preliminary data.</text>
</comment>
<evidence type="ECO:0000256" key="1">
    <source>
        <dbReference type="PROSITE-ProRule" id="PRU00339"/>
    </source>
</evidence>
<dbReference type="InterPro" id="IPR052769">
    <property type="entry name" value="TPR_domain_protein"/>
</dbReference>
<dbReference type="VEuPathDB" id="FungiDB:RhiirFUN_001636"/>
<dbReference type="Gene3D" id="1.25.40.10">
    <property type="entry name" value="Tetratricopeptide repeat domain"/>
    <property type="match status" value="1"/>
</dbReference>
<name>A0A2P4PXC3_RHIID</name>
<evidence type="ECO:0000313" key="2">
    <source>
        <dbReference type="EMBL" id="POG70047.1"/>
    </source>
</evidence>
<dbReference type="InterPro" id="IPR011990">
    <property type="entry name" value="TPR-like_helical_dom_sf"/>
</dbReference>